<dbReference type="InterPro" id="IPR000048">
    <property type="entry name" value="IQ_motif_EF-hand-BS"/>
</dbReference>
<feature type="compositionally biased region" description="Polar residues" evidence="3">
    <location>
        <begin position="303"/>
        <end position="321"/>
    </location>
</feature>
<comment type="similarity">
    <text evidence="2">Belongs to the IQD family.</text>
</comment>
<accession>A0A6J0PEI8</accession>
<evidence type="ECO:0000256" key="1">
    <source>
        <dbReference type="ARBA" id="ARBA00022860"/>
    </source>
</evidence>
<dbReference type="GeneID" id="105039500"/>
<proteinExistence type="inferred from homology"/>
<gene>
    <name evidence="5" type="primary">LOC105039500</name>
</gene>
<feature type="region of interest" description="Disordered" evidence="3">
    <location>
        <begin position="303"/>
        <end position="331"/>
    </location>
</feature>
<name>A0A6J0PEI8_ELAGV</name>
<dbReference type="KEGG" id="egu:105039500"/>
<evidence type="ECO:0000313" key="4">
    <source>
        <dbReference type="Proteomes" id="UP000504607"/>
    </source>
</evidence>
<reference evidence="5" key="1">
    <citation type="submission" date="2025-08" db="UniProtKB">
        <authorList>
            <consortium name="RefSeq"/>
        </authorList>
    </citation>
    <scope>IDENTIFICATION</scope>
</reference>
<organism evidence="4 5">
    <name type="scientific">Elaeis guineensis var. tenera</name>
    <name type="common">Oil palm</name>
    <dbReference type="NCBI Taxonomy" id="51953"/>
    <lineage>
        <taxon>Eukaryota</taxon>
        <taxon>Viridiplantae</taxon>
        <taxon>Streptophyta</taxon>
        <taxon>Embryophyta</taxon>
        <taxon>Tracheophyta</taxon>
        <taxon>Spermatophyta</taxon>
        <taxon>Magnoliopsida</taxon>
        <taxon>Liliopsida</taxon>
        <taxon>Arecaceae</taxon>
        <taxon>Arecoideae</taxon>
        <taxon>Cocoseae</taxon>
        <taxon>Elaeidinae</taxon>
        <taxon>Elaeis</taxon>
    </lineage>
</organism>
<evidence type="ECO:0000256" key="3">
    <source>
        <dbReference type="SAM" id="MobiDB-lite"/>
    </source>
</evidence>
<sequence length="398" mass="45234">MGLSGGLVRRVFLKSRSSSSIRNGNERNFGIDKSRWCSVRHYLCGDEFNSVTAEDDLSSVTGSEATAMQHVVETSRDEESVPVIKLEEHEEPSTKEGNSPAKLLSQEDAAIFIQSVFRGFMARRFHEEIKKTCEGDHIEGSENPSGASVAASTEAQLGDSVENLSLQEKSVIIQHKVQQHKAQTQVYRVKEKWDNSTLSSNVLKLKIQNRLEATTRRERALAYAFSQQLRICSAKKKSTWSDSKEPNMGWSWLERWMATRMPENSLAEDCLNKHFDPISTFQRSTIIKKRFDIAIEEKESCGSNDVSVNFDSSTTPSQTPRDGNRSVKSRFKATRSVLRRKTVPDYHYMTRSSKASKRDFLKEVEKEKRCKQVQPKNKVELNAEASQVPSDYWMNSCI</sequence>
<keyword evidence="4" id="KW-1185">Reference proteome</keyword>
<dbReference type="InParanoid" id="A0A6J0PEI8"/>
<dbReference type="CDD" id="cd23767">
    <property type="entry name" value="IQCD"/>
    <property type="match status" value="1"/>
</dbReference>
<dbReference type="PANTHER" id="PTHR32295">
    <property type="entry name" value="IQ-DOMAIN 5-RELATED"/>
    <property type="match status" value="1"/>
</dbReference>
<protein>
    <submittedName>
        <fullName evidence="5">Protein IQ-DOMAIN 1</fullName>
    </submittedName>
</protein>
<evidence type="ECO:0000313" key="5">
    <source>
        <dbReference type="RefSeq" id="XP_019703582.1"/>
    </source>
</evidence>
<dbReference type="PROSITE" id="PS50096">
    <property type="entry name" value="IQ"/>
    <property type="match status" value="1"/>
</dbReference>
<evidence type="ECO:0000256" key="2">
    <source>
        <dbReference type="ARBA" id="ARBA00024341"/>
    </source>
</evidence>
<dbReference type="Proteomes" id="UP000504607">
    <property type="component" value="Chromosome 2"/>
</dbReference>
<dbReference type="OrthoDB" id="779903at2759"/>
<dbReference type="PANTHER" id="PTHR32295:SF15">
    <property type="entry name" value="PROTEIN IQ-DOMAIN 33"/>
    <property type="match status" value="1"/>
</dbReference>
<dbReference type="AlphaFoldDB" id="A0A6J0PEI8"/>
<keyword evidence="1" id="KW-0112">Calmodulin-binding</keyword>
<dbReference type="GO" id="GO:0005516">
    <property type="term" value="F:calmodulin binding"/>
    <property type="evidence" value="ECO:0007669"/>
    <property type="project" value="UniProtKB-KW"/>
</dbReference>
<dbReference type="RefSeq" id="XP_019703582.1">
    <property type="nucleotide sequence ID" value="XM_019848023.2"/>
</dbReference>
<dbReference type="Pfam" id="PF00612">
    <property type="entry name" value="IQ"/>
    <property type="match status" value="1"/>
</dbReference>